<evidence type="ECO:0000256" key="7">
    <source>
        <dbReference type="ARBA" id="ARBA00022840"/>
    </source>
</evidence>
<proteinExistence type="inferred from homology"/>
<dbReference type="InterPro" id="IPR018022">
    <property type="entry name" value="IPT"/>
</dbReference>
<dbReference type="NCBIfam" id="TIGR00174">
    <property type="entry name" value="miaA"/>
    <property type="match status" value="1"/>
</dbReference>
<name>A0A6I6MP25_9CAUL</name>
<evidence type="ECO:0000313" key="14">
    <source>
        <dbReference type="EMBL" id="QGZ95891.1"/>
    </source>
</evidence>
<feature type="region of interest" description="Interaction with substrate tRNA" evidence="10">
    <location>
        <begin position="34"/>
        <end position="37"/>
    </location>
</feature>
<comment type="function">
    <text evidence="2 10 12">Catalyzes the transfer of a dimethylallyl group onto the adenine at position 37 in tRNAs that read codons beginning with uridine, leading to the formation of N6-(dimethylallyl)adenosine (i(6)A).</text>
</comment>
<dbReference type="EMBL" id="CP047045">
    <property type="protein sequence ID" value="QGZ95891.1"/>
    <property type="molecule type" value="Genomic_DNA"/>
</dbReference>
<feature type="site" description="Interaction with substrate tRNA" evidence="10">
    <location>
        <position position="100"/>
    </location>
</feature>
<evidence type="ECO:0000256" key="5">
    <source>
        <dbReference type="ARBA" id="ARBA00022694"/>
    </source>
</evidence>
<feature type="site" description="Interaction with substrate tRNA" evidence="10">
    <location>
        <position position="122"/>
    </location>
</feature>
<evidence type="ECO:0000256" key="3">
    <source>
        <dbReference type="ARBA" id="ARBA00005842"/>
    </source>
</evidence>
<keyword evidence="4 10" id="KW-0808">Transferase</keyword>
<keyword evidence="15" id="KW-1185">Reference proteome</keyword>
<dbReference type="GO" id="GO:0005524">
    <property type="term" value="F:ATP binding"/>
    <property type="evidence" value="ECO:0007669"/>
    <property type="project" value="UniProtKB-UniRule"/>
</dbReference>
<evidence type="ECO:0000256" key="13">
    <source>
        <dbReference type="RuleBase" id="RU003785"/>
    </source>
</evidence>
<dbReference type="PANTHER" id="PTHR11088:SF60">
    <property type="entry name" value="TRNA DIMETHYLALLYLTRANSFERASE"/>
    <property type="match status" value="1"/>
</dbReference>
<evidence type="ECO:0000313" key="15">
    <source>
        <dbReference type="Proteomes" id="UP000431269"/>
    </source>
</evidence>
<evidence type="ECO:0000256" key="9">
    <source>
        <dbReference type="ARBA" id="ARBA00049563"/>
    </source>
</evidence>
<feature type="binding site" evidence="10">
    <location>
        <begin position="9"/>
        <end position="16"/>
    </location>
    <ligand>
        <name>ATP</name>
        <dbReference type="ChEBI" id="CHEBI:30616"/>
    </ligand>
</feature>
<gene>
    <name evidence="10 14" type="primary">miaA</name>
    <name evidence="14" type="ORF">DSM104635_02746</name>
</gene>
<dbReference type="EC" id="2.5.1.75" evidence="10"/>
<evidence type="ECO:0000256" key="1">
    <source>
        <dbReference type="ARBA" id="ARBA00001946"/>
    </source>
</evidence>
<dbReference type="KEGG" id="tsv:DSM104635_02746"/>
<dbReference type="AlphaFoldDB" id="A0A6I6MP25"/>
<dbReference type="Pfam" id="PF01715">
    <property type="entry name" value="IPPT"/>
    <property type="match status" value="1"/>
</dbReference>
<keyword evidence="6 10" id="KW-0547">Nucleotide-binding</keyword>
<evidence type="ECO:0000256" key="2">
    <source>
        <dbReference type="ARBA" id="ARBA00003213"/>
    </source>
</evidence>
<evidence type="ECO:0000256" key="8">
    <source>
        <dbReference type="ARBA" id="ARBA00022842"/>
    </source>
</evidence>
<reference evidence="15" key="1">
    <citation type="submission" date="2019-12" db="EMBL/GenBank/DDBJ databases">
        <title>Complete genome of Terracaulis silvestris 0127_4.</title>
        <authorList>
            <person name="Vieira S."/>
            <person name="Riedel T."/>
            <person name="Sproer C."/>
            <person name="Pascual J."/>
            <person name="Boedeker C."/>
            <person name="Overmann J."/>
        </authorList>
    </citation>
    <scope>NUCLEOTIDE SEQUENCE [LARGE SCALE GENOMIC DNA]</scope>
    <source>
        <strain evidence="15">0127_4</strain>
    </source>
</reference>
<dbReference type="HAMAP" id="MF_00185">
    <property type="entry name" value="IPP_trans"/>
    <property type="match status" value="1"/>
</dbReference>
<dbReference type="Proteomes" id="UP000431269">
    <property type="component" value="Chromosome"/>
</dbReference>
<dbReference type="FunFam" id="1.10.20.140:FF:000001">
    <property type="entry name" value="tRNA dimethylallyltransferase"/>
    <property type="match status" value="1"/>
</dbReference>
<keyword evidence="5 10" id="KW-0819">tRNA processing</keyword>
<dbReference type="PANTHER" id="PTHR11088">
    <property type="entry name" value="TRNA DIMETHYLALLYLTRANSFERASE"/>
    <property type="match status" value="1"/>
</dbReference>
<comment type="catalytic activity">
    <reaction evidence="9 10 11">
        <text>adenosine(37) in tRNA + dimethylallyl diphosphate = N(6)-dimethylallyladenosine(37) in tRNA + diphosphate</text>
        <dbReference type="Rhea" id="RHEA:26482"/>
        <dbReference type="Rhea" id="RHEA-COMP:10162"/>
        <dbReference type="Rhea" id="RHEA-COMP:10375"/>
        <dbReference type="ChEBI" id="CHEBI:33019"/>
        <dbReference type="ChEBI" id="CHEBI:57623"/>
        <dbReference type="ChEBI" id="CHEBI:74411"/>
        <dbReference type="ChEBI" id="CHEBI:74415"/>
        <dbReference type="EC" id="2.5.1.75"/>
    </reaction>
</comment>
<dbReference type="RefSeq" id="WP_158766716.1">
    <property type="nucleotide sequence ID" value="NZ_CP047045.1"/>
</dbReference>
<dbReference type="InterPro" id="IPR039657">
    <property type="entry name" value="Dimethylallyltransferase"/>
</dbReference>
<evidence type="ECO:0000256" key="12">
    <source>
        <dbReference type="RuleBase" id="RU003784"/>
    </source>
</evidence>
<keyword evidence="8 10" id="KW-0460">Magnesium</keyword>
<keyword evidence="7 10" id="KW-0067">ATP-binding</keyword>
<dbReference type="InterPro" id="IPR027417">
    <property type="entry name" value="P-loop_NTPase"/>
</dbReference>
<dbReference type="Gene3D" id="1.10.20.140">
    <property type="match status" value="1"/>
</dbReference>
<feature type="binding site" evidence="10">
    <location>
        <begin position="11"/>
        <end position="16"/>
    </location>
    <ligand>
        <name>substrate</name>
    </ligand>
</feature>
<comment type="similarity">
    <text evidence="3 10 13">Belongs to the IPP transferase family.</text>
</comment>
<evidence type="ECO:0000256" key="6">
    <source>
        <dbReference type="ARBA" id="ARBA00022741"/>
    </source>
</evidence>
<organism evidence="14 15">
    <name type="scientific">Terricaulis silvestris</name>
    <dbReference type="NCBI Taxonomy" id="2686094"/>
    <lineage>
        <taxon>Bacteria</taxon>
        <taxon>Pseudomonadati</taxon>
        <taxon>Pseudomonadota</taxon>
        <taxon>Alphaproteobacteria</taxon>
        <taxon>Caulobacterales</taxon>
        <taxon>Caulobacteraceae</taxon>
        <taxon>Terricaulis</taxon>
    </lineage>
</organism>
<dbReference type="Gene3D" id="3.40.50.300">
    <property type="entry name" value="P-loop containing nucleotide triphosphate hydrolases"/>
    <property type="match status" value="1"/>
</dbReference>
<comment type="caution">
    <text evidence="10">Lacks conserved residue(s) required for the propagation of feature annotation.</text>
</comment>
<evidence type="ECO:0000256" key="10">
    <source>
        <dbReference type="HAMAP-Rule" id="MF_00185"/>
    </source>
</evidence>
<dbReference type="GO" id="GO:0006400">
    <property type="term" value="P:tRNA modification"/>
    <property type="evidence" value="ECO:0007669"/>
    <property type="project" value="TreeGrafter"/>
</dbReference>
<comment type="cofactor">
    <cofactor evidence="1 10">
        <name>Mg(2+)</name>
        <dbReference type="ChEBI" id="CHEBI:18420"/>
    </cofactor>
</comment>
<evidence type="ECO:0000256" key="11">
    <source>
        <dbReference type="RuleBase" id="RU003783"/>
    </source>
</evidence>
<accession>A0A6I6MP25</accession>
<dbReference type="GO" id="GO:0052381">
    <property type="term" value="F:tRNA dimethylallyltransferase activity"/>
    <property type="evidence" value="ECO:0007669"/>
    <property type="project" value="UniProtKB-UniRule"/>
</dbReference>
<sequence>MTRALLIMGPTASGKSALALALAERLGGEIINADSMQVYRDFRILTARPTQEEEARAPHHLYGRVDAAELYSTGRWLTDALEAITHIRGRNKTPILVGGTGLYFKALTEGLADIPAADPELRAALRERADREGAPALHAELAARDPQTAARLEPNDVPRILRAIEVLETTGESIAAFQANTTPALAADEWRGLALAPDREALYATINTRFGVMLEQGALDEARAFAARGLDPALPAMKAHGNPALAAHLRGEMSLADAAEIGKRDTRRYAKRQFTWIANQMPDWPRVAESDLNARIAAALAL</sequence>
<comment type="subunit">
    <text evidence="10">Monomer.</text>
</comment>
<dbReference type="SUPFAM" id="SSF52540">
    <property type="entry name" value="P-loop containing nucleoside triphosphate hydrolases"/>
    <property type="match status" value="2"/>
</dbReference>
<protein>
    <recommendedName>
        <fullName evidence="10">tRNA dimethylallyltransferase</fullName>
        <ecNumber evidence="10">2.5.1.75</ecNumber>
    </recommendedName>
    <alternativeName>
        <fullName evidence="10">Dimethylallyl diphosphate:tRNA dimethylallyltransferase</fullName>
        <shortName evidence="10">DMAPP:tRNA dimethylallyltransferase</shortName>
        <shortName evidence="10">DMATase</shortName>
    </alternativeName>
    <alternativeName>
        <fullName evidence="10">Isopentenyl-diphosphate:tRNA isopentenyltransferase</fullName>
        <shortName evidence="10">IPP transferase</shortName>
        <shortName evidence="10">IPPT</shortName>
        <shortName evidence="10">IPTase</shortName>
    </alternativeName>
</protein>
<evidence type="ECO:0000256" key="4">
    <source>
        <dbReference type="ARBA" id="ARBA00022679"/>
    </source>
</evidence>